<dbReference type="EMBL" id="CADCVE010000091">
    <property type="protein sequence ID" value="CAA9462644.1"/>
    <property type="molecule type" value="Genomic_DNA"/>
</dbReference>
<proteinExistence type="predicted"/>
<reference evidence="1" key="1">
    <citation type="submission" date="2020-02" db="EMBL/GenBank/DDBJ databases">
        <authorList>
            <person name="Meier V. D."/>
        </authorList>
    </citation>
    <scope>NUCLEOTIDE SEQUENCE</scope>
    <source>
        <strain evidence="1">AVDCRST_MAG28</strain>
    </source>
</reference>
<sequence length="55" mass="6239">MNLPHLWICRSRPWRWFVESRLLPCALAGTDLGTHALELGPGPDVTTDLLRQRTA</sequence>
<accession>A0A6J4R683</accession>
<evidence type="ECO:0000313" key="1">
    <source>
        <dbReference type="EMBL" id="CAA9462644.1"/>
    </source>
</evidence>
<organism evidence="1">
    <name type="scientific">uncultured Rubrobacteraceae bacterium</name>
    <dbReference type="NCBI Taxonomy" id="349277"/>
    <lineage>
        <taxon>Bacteria</taxon>
        <taxon>Bacillati</taxon>
        <taxon>Actinomycetota</taxon>
        <taxon>Rubrobacteria</taxon>
        <taxon>Rubrobacterales</taxon>
        <taxon>Rubrobacteraceae</taxon>
        <taxon>environmental samples</taxon>
    </lineage>
</organism>
<name>A0A6J4R683_9ACTN</name>
<protein>
    <submittedName>
        <fullName evidence="1">Uncharacterized protein</fullName>
    </submittedName>
</protein>
<gene>
    <name evidence="1" type="ORF">AVDCRST_MAG28-3561</name>
</gene>
<dbReference type="AlphaFoldDB" id="A0A6J4R683"/>